<dbReference type="RefSeq" id="WP_073324974.1">
    <property type="nucleotide sequence ID" value="NZ_FQWD01000007.1"/>
</dbReference>
<protein>
    <submittedName>
        <fullName evidence="1">Uncharacterized protein</fullName>
    </submittedName>
</protein>
<proteinExistence type="predicted"/>
<reference evidence="2" key="1">
    <citation type="submission" date="2016-11" db="EMBL/GenBank/DDBJ databases">
        <authorList>
            <person name="Varghese N."/>
            <person name="Submissions S."/>
        </authorList>
    </citation>
    <scope>NUCLEOTIDE SEQUENCE [LARGE SCALE GENOMIC DNA]</scope>
    <source>
        <strain evidence="2">CGMCC 1.8995</strain>
    </source>
</reference>
<evidence type="ECO:0000313" key="2">
    <source>
        <dbReference type="Proteomes" id="UP000184520"/>
    </source>
</evidence>
<dbReference type="STRING" id="634436.SAMN05216361_4027"/>
<dbReference type="Proteomes" id="UP000184520">
    <property type="component" value="Unassembled WGS sequence"/>
</dbReference>
<keyword evidence="2" id="KW-1185">Reference proteome</keyword>
<dbReference type="EMBL" id="FQWD01000007">
    <property type="protein sequence ID" value="SHH20857.1"/>
    <property type="molecule type" value="Genomic_DNA"/>
</dbReference>
<name>A0A1M5R372_9ALTE</name>
<dbReference type="AlphaFoldDB" id="A0A1M5R372"/>
<accession>A0A1M5R372</accession>
<gene>
    <name evidence="1" type="ORF">SAMN05216361_4027</name>
</gene>
<sequence>MCKKSSGSFSIEFNEEQDFKMFGHSYAKCYANFGSRGQFSRPSQSGDNSYSIEFSADCGCDSVIGKFNAAYKKTFGDKKTELRVLPHQELLFADGTSTAEQVPSAYSIALNSCSISNNEIYKPTDQFPEVSTLAVNSPTTSVNATAIDSQMNYAAPDIDKKFSEAVANVTLYSQAAARSVLQSKGIDISSSKYLTTEQWYDEVIAQMSDLGFIVHSASAGKVNKSTHSGEINLKDIVTTIVSAYIAGPELSEFENLAKLLTEDPDNTGVANFLDFWWNSASSHENNSQVAWGPVTVDQGSAEVTCIYMNIDVAFKDWRSLFVSFHSENVNIASTAITLTLDMEVYDKVKGDITSALGDQIKKHIKKQKLNFGS</sequence>
<evidence type="ECO:0000313" key="1">
    <source>
        <dbReference type="EMBL" id="SHH20857.1"/>
    </source>
</evidence>
<dbReference type="OrthoDB" id="6452945at2"/>
<organism evidence="1 2">
    <name type="scientific">Marisediminitalea aggregata</name>
    <dbReference type="NCBI Taxonomy" id="634436"/>
    <lineage>
        <taxon>Bacteria</taxon>
        <taxon>Pseudomonadati</taxon>
        <taxon>Pseudomonadota</taxon>
        <taxon>Gammaproteobacteria</taxon>
        <taxon>Alteromonadales</taxon>
        <taxon>Alteromonadaceae</taxon>
        <taxon>Marisediminitalea</taxon>
    </lineage>
</organism>